<dbReference type="InterPro" id="IPR012338">
    <property type="entry name" value="Beta-lactam/transpept-like"/>
</dbReference>
<evidence type="ECO:0000256" key="7">
    <source>
        <dbReference type="ARBA" id="ARBA00022729"/>
    </source>
</evidence>
<keyword evidence="7" id="KW-0732">Signal</keyword>
<keyword evidence="10" id="KW-0573">Peptidoglycan synthesis</keyword>
<evidence type="ECO:0000256" key="12">
    <source>
        <dbReference type="ARBA" id="ARBA00034000"/>
    </source>
</evidence>
<evidence type="ECO:0000256" key="9">
    <source>
        <dbReference type="ARBA" id="ARBA00022960"/>
    </source>
</evidence>
<evidence type="ECO:0000256" key="4">
    <source>
        <dbReference type="ARBA" id="ARBA00012448"/>
    </source>
</evidence>
<evidence type="ECO:0000256" key="13">
    <source>
        <dbReference type="PIRSR" id="PIRSR618044-1"/>
    </source>
</evidence>
<evidence type="ECO:0000313" key="19">
    <source>
        <dbReference type="Proteomes" id="UP000199662"/>
    </source>
</evidence>
<keyword evidence="16" id="KW-0472">Membrane</keyword>
<dbReference type="Gene3D" id="3.40.710.10">
    <property type="entry name" value="DD-peptidase/beta-lactamase superfamily"/>
    <property type="match status" value="1"/>
</dbReference>
<evidence type="ECO:0000256" key="6">
    <source>
        <dbReference type="ARBA" id="ARBA00022670"/>
    </source>
</evidence>
<gene>
    <name evidence="18" type="ORF">SAMN05660742_10350</name>
</gene>
<dbReference type="GO" id="GO:0009002">
    <property type="term" value="F:serine-type D-Ala-D-Ala carboxypeptidase activity"/>
    <property type="evidence" value="ECO:0007669"/>
    <property type="project" value="UniProtKB-EC"/>
</dbReference>
<dbReference type="Gene3D" id="2.60.410.10">
    <property type="entry name" value="D-Ala-D-Ala carboxypeptidase, C-terminal domain"/>
    <property type="match status" value="1"/>
</dbReference>
<evidence type="ECO:0000256" key="5">
    <source>
        <dbReference type="ARBA" id="ARBA00022645"/>
    </source>
</evidence>
<evidence type="ECO:0000313" key="18">
    <source>
        <dbReference type="EMBL" id="SEJ07067.1"/>
    </source>
</evidence>
<dbReference type="SMART" id="SM00936">
    <property type="entry name" value="PBP5_C"/>
    <property type="match status" value="1"/>
</dbReference>
<dbReference type="Pfam" id="PF07943">
    <property type="entry name" value="PBP5_C"/>
    <property type="match status" value="1"/>
</dbReference>
<feature type="transmembrane region" description="Helical" evidence="16">
    <location>
        <begin position="25"/>
        <end position="43"/>
    </location>
</feature>
<dbReference type="Proteomes" id="UP000199662">
    <property type="component" value="Unassembled WGS sequence"/>
</dbReference>
<dbReference type="GO" id="GO:0006508">
    <property type="term" value="P:proteolysis"/>
    <property type="evidence" value="ECO:0007669"/>
    <property type="project" value="UniProtKB-KW"/>
</dbReference>
<dbReference type="InterPro" id="IPR000595">
    <property type="entry name" value="cNMP-bd_dom"/>
</dbReference>
<evidence type="ECO:0000256" key="16">
    <source>
        <dbReference type="SAM" id="Phobius"/>
    </source>
</evidence>
<evidence type="ECO:0000256" key="14">
    <source>
        <dbReference type="PIRSR" id="PIRSR618044-2"/>
    </source>
</evidence>
<dbReference type="InterPro" id="IPR018044">
    <property type="entry name" value="Peptidase_S11"/>
</dbReference>
<dbReference type="InterPro" id="IPR001967">
    <property type="entry name" value="Peptidase_S11_N"/>
</dbReference>
<feature type="active site" description="Acyl-ester intermediate" evidence="13">
    <location>
        <position position="81"/>
    </location>
</feature>
<keyword evidence="8" id="KW-0378">Hydrolase</keyword>
<dbReference type="EMBL" id="FNZK01000003">
    <property type="protein sequence ID" value="SEJ07067.1"/>
    <property type="molecule type" value="Genomic_DNA"/>
</dbReference>
<dbReference type="PRINTS" id="PR00725">
    <property type="entry name" value="DADACBPTASE1"/>
</dbReference>
<protein>
    <recommendedName>
        <fullName evidence="4">serine-type D-Ala-D-Ala carboxypeptidase</fullName>
        <ecNumber evidence="4">3.4.16.4</ecNumber>
    </recommendedName>
</protein>
<comment type="function">
    <text evidence="1">Removes C-terminal D-alanyl residues from sugar-peptide cell wall precursors.</text>
</comment>
<feature type="domain" description="Cyclic nucleotide-binding" evidence="17">
    <location>
        <begin position="286"/>
        <end position="370"/>
    </location>
</feature>
<keyword evidence="9" id="KW-0133">Cell shape</keyword>
<dbReference type="UniPathway" id="UPA00219"/>
<dbReference type="Pfam" id="PF00768">
    <property type="entry name" value="Peptidase_S11"/>
    <property type="match status" value="1"/>
</dbReference>
<evidence type="ECO:0000256" key="3">
    <source>
        <dbReference type="ARBA" id="ARBA00007164"/>
    </source>
</evidence>
<organism evidence="18 19">
    <name type="scientific">Propionispira arboris</name>
    <dbReference type="NCBI Taxonomy" id="84035"/>
    <lineage>
        <taxon>Bacteria</taxon>
        <taxon>Bacillati</taxon>
        <taxon>Bacillota</taxon>
        <taxon>Negativicutes</taxon>
        <taxon>Selenomonadales</taxon>
        <taxon>Selenomonadaceae</taxon>
        <taxon>Propionispira</taxon>
    </lineage>
</organism>
<dbReference type="PROSITE" id="PS50042">
    <property type="entry name" value="CNMP_BINDING_3"/>
    <property type="match status" value="1"/>
</dbReference>
<name>A0A1H6VZ19_9FIRM</name>
<reference evidence="18 19" key="1">
    <citation type="submission" date="2016-10" db="EMBL/GenBank/DDBJ databases">
        <authorList>
            <person name="de Groot N.N."/>
        </authorList>
    </citation>
    <scope>NUCLEOTIDE SEQUENCE [LARGE SCALE GENOMIC DNA]</scope>
    <source>
        <strain evidence="18 19">DSM 2179</strain>
    </source>
</reference>
<feature type="active site" evidence="13">
    <location>
        <position position="136"/>
    </location>
</feature>
<keyword evidence="19" id="KW-1185">Reference proteome</keyword>
<keyword evidence="6" id="KW-0645">Protease</keyword>
<comment type="pathway">
    <text evidence="2">Cell wall biogenesis; peptidoglycan biosynthesis.</text>
</comment>
<comment type="similarity">
    <text evidence="3 15">Belongs to the peptidase S11 family.</text>
</comment>
<dbReference type="AlphaFoldDB" id="A0A1H6VZ19"/>
<keyword evidence="16" id="KW-1133">Transmembrane helix</keyword>
<dbReference type="InterPro" id="IPR037167">
    <property type="entry name" value="Peptidase_S11_C_sf"/>
</dbReference>
<evidence type="ECO:0000256" key="11">
    <source>
        <dbReference type="ARBA" id="ARBA00023316"/>
    </source>
</evidence>
<dbReference type="InterPro" id="IPR015956">
    <property type="entry name" value="Peniciliin-bd_prot_C_sf"/>
</dbReference>
<comment type="catalytic activity">
    <reaction evidence="12">
        <text>Preferential cleavage: (Ac)2-L-Lys-D-Ala-|-D-Ala. Also transpeptidation of peptidyl-alanyl moieties that are N-acyl substituents of D-alanine.</text>
        <dbReference type="EC" id="3.4.16.4"/>
    </reaction>
</comment>
<dbReference type="STRING" id="84035.SAMN05660742_10350"/>
<proteinExistence type="inferred from homology"/>
<dbReference type="EC" id="3.4.16.4" evidence="4"/>
<dbReference type="InterPro" id="IPR012907">
    <property type="entry name" value="Peptidase_S11_C"/>
</dbReference>
<evidence type="ECO:0000256" key="2">
    <source>
        <dbReference type="ARBA" id="ARBA00004752"/>
    </source>
</evidence>
<accession>A0A1H6VZ19</accession>
<dbReference type="SUPFAM" id="SSF69189">
    <property type="entry name" value="Penicillin-binding protein associated domain"/>
    <property type="match status" value="1"/>
</dbReference>
<evidence type="ECO:0000256" key="1">
    <source>
        <dbReference type="ARBA" id="ARBA00003217"/>
    </source>
</evidence>
<dbReference type="GO" id="GO:0008360">
    <property type="term" value="P:regulation of cell shape"/>
    <property type="evidence" value="ECO:0007669"/>
    <property type="project" value="UniProtKB-KW"/>
</dbReference>
<dbReference type="GO" id="GO:0009252">
    <property type="term" value="P:peptidoglycan biosynthetic process"/>
    <property type="evidence" value="ECO:0007669"/>
    <property type="project" value="UniProtKB-UniPathway"/>
</dbReference>
<evidence type="ECO:0000256" key="10">
    <source>
        <dbReference type="ARBA" id="ARBA00022984"/>
    </source>
</evidence>
<dbReference type="SUPFAM" id="SSF56601">
    <property type="entry name" value="beta-lactamase/transpeptidase-like"/>
    <property type="match status" value="1"/>
</dbReference>
<dbReference type="PANTHER" id="PTHR21581">
    <property type="entry name" value="D-ALANYL-D-ALANINE CARBOXYPEPTIDASE"/>
    <property type="match status" value="1"/>
</dbReference>
<feature type="active site" description="Proton acceptor" evidence="13">
    <location>
        <position position="84"/>
    </location>
</feature>
<dbReference type="PANTHER" id="PTHR21581:SF33">
    <property type="entry name" value="D-ALANYL-D-ALANINE CARBOXYPEPTIDASE DACB"/>
    <property type="match status" value="1"/>
</dbReference>
<dbReference type="GO" id="GO:0071555">
    <property type="term" value="P:cell wall organization"/>
    <property type="evidence" value="ECO:0007669"/>
    <property type="project" value="UniProtKB-KW"/>
</dbReference>
<evidence type="ECO:0000259" key="17">
    <source>
        <dbReference type="PROSITE" id="PS50042"/>
    </source>
</evidence>
<sequence>MTVRSGLIYNIYGVFNERVERLKKVFSIILVLNMMLLNFNFSVASAQELSNLTAKSAIVIEAATGKVLYEKDANSKRYPASTTKMMTLIVALEYGKLEDTVTVSKNAVETEGSSLGLDEGEKIKLSDLLYGMMLVSGNDATVAVAEHIAGSVDKFAQLMTKKAIEIGAQNTSFVNSSGLPDPNHYTTASDLAKIAAYGYKNPMFAKIVNTKEKLIPWGSRAYMRDLNNENRMLSLYDGGNGVKTGYTDLAGRCLVSAAKRDGVQLIAVVLDSEYMWNDSIALLDYGFRNIQPMNLFKKKDIVKTVHVISGKKDVIQLIADGDVDIPVVEGDQDKFQTLIDVPERIYAPVSKGDPVGKVKIMYDGKEVASVNLIAKESVDKRSFFSTVYQTISLAVSYIKNTLV</sequence>
<keyword evidence="11" id="KW-0961">Cell wall biogenesis/degradation</keyword>
<evidence type="ECO:0000256" key="15">
    <source>
        <dbReference type="RuleBase" id="RU004016"/>
    </source>
</evidence>
<keyword evidence="16" id="KW-0812">Transmembrane</keyword>
<keyword evidence="5 18" id="KW-0121">Carboxypeptidase</keyword>
<feature type="binding site" evidence="14">
    <location>
        <position position="243"/>
    </location>
    <ligand>
        <name>substrate</name>
    </ligand>
</feature>
<evidence type="ECO:0000256" key="8">
    <source>
        <dbReference type="ARBA" id="ARBA00022801"/>
    </source>
</evidence>